<dbReference type="PANTHER" id="PTHR23226">
    <property type="entry name" value="ZINC FINGER AND SCAN DOMAIN-CONTAINING"/>
    <property type="match status" value="1"/>
</dbReference>
<dbReference type="EMBL" id="NEVH01013958">
    <property type="protein sequence ID" value="PNF28288.1"/>
    <property type="molecule type" value="Genomic_DNA"/>
</dbReference>
<dbReference type="Proteomes" id="UP000235965">
    <property type="component" value="Unassembled WGS sequence"/>
</dbReference>
<evidence type="ECO:0000256" key="1">
    <source>
        <dbReference type="ARBA" id="ARBA00003767"/>
    </source>
</evidence>
<dbReference type="AlphaFoldDB" id="A0A2J7QI78"/>
<feature type="binding site" evidence="13">
    <location>
        <position position="57"/>
    </location>
    <ligand>
        <name>Zn(2+)</name>
        <dbReference type="ChEBI" id="CHEBI:29105"/>
    </ligand>
</feature>
<dbReference type="FunFam" id="3.30.160.60:FF:000478">
    <property type="entry name" value="Zinc finger protein 133"/>
    <property type="match status" value="1"/>
</dbReference>
<comment type="subcellular location">
    <subcellularLocation>
        <location evidence="2">Nucleus</location>
    </subcellularLocation>
</comment>
<feature type="binding site" evidence="13">
    <location>
        <position position="9"/>
    </location>
    <ligand>
        <name>Zn(2+)</name>
        <dbReference type="ChEBI" id="CHEBI:29105"/>
    </ligand>
</feature>
<comment type="caution">
    <text evidence="17">The sequence shown here is derived from an EMBL/GenBank/DDBJ whole genome shotgun (WGS) entry which is preliminary data.</text>
</comment>
<evidence type="ECO:0000256" key="12">
    <source>
        <dbReference type="PROSITE-ProRule" id="PRU00042"/>
    </source>
</evidence>
<keyword evidence="11" id="KW-0539">Nucleus</keyword>
<evidence type="ECO:0000256" key="10">
    <source>
        <dbReference type="ARBA" id="ARBA00023163"/>
    </source>
</evidence>
<evidence type="ECO:0000259" key="16">
    <source>
        <dbReference type="PROSITE" id="PS51915"/>
    </source>
</evidence>
<keyword evidence="9" id="KW-0238">DNA-binding</keyword>
<evidence type="ECO:0000259" key="15">
    <source>
        <dbReference type="PROSITE" id="PS50157"/>
    </source>
</evidence>
<dbReference type="FunFam" id="3.30.160.60:FF:000097">
    <property type="entry name" value="Zinc finger protein"/>
    <property type="match status" value="1"/>
</dbReference>
<keyword evidence="5" id="KW-0677">Repeat</keyword>
<reference evidence="17 18" key="1">
    <citation type="submission" date="2017-12" db="EMBL/GenBank/DDBJ databases">
        <title>Hemimetabolous genomes reveal molecular basis of termite eusociality.</title>
        <authorList>
            <person name="Harrison M.C."/>
            <person name="Jongepier E."/>
            <person name="Robertson H.M."/>
            <person name="Arning N."/>
            <person name="Bitard-Feildel T."/>
            <person name="Chao H."/>
            <person name="Childers C.P."/>
            <person name="Dinh H."/>
            <person name="Doddapaneni H."/>
            <person name="Dugan S."/>
            <person name="Gowin J."/>
            <person name="Greiner C."/>
            <person name="Han Y."/>
            <person name="Hu H."/>
            <person name="Hughes D.S.T."/>
            <person name="Huylmans A.-K."/>
            <person name="Kemena C."/>
            <person name="Kremer L.P.M."/>
            <person name="Lee S.L."/>
            <person name="Lopez-Ezquerra A."/>
            <person name="Mallet L."/>
            <person name="Monroy-Kuhn J.M."/>
            <person name="Moser A."/>
            <person name="Murali S.C."/>
            <person name="Muzny D.M."/>
            <person name="Otani S."/>
            <person name="Piulachs M.-D."/>
            <person name="Poelchau M."/>
            <person name="Qu J."/>
            <person name="Schaub F."/>
            <person name="Wada-Katsumata A."/>
            <person name="Worley K.C."/>
            <person name="Xie Q."/>
            <person name="Ylla G."/>
            <person name="Poulsen M."/>
            <person name="Gibbs R.A."/>
            <person name="Schal C."/>
            <person name="Richards S."/>
            <person name="Belles X."/>
            <person name="Korb J."/>
            <person name="Bornberg-Bauer E."/>
        </authorList>
    </citation>
    <scope>NUCLEOTIDE SEQUENCE [LARGE SCALE GENOMIC DNA]</scope>
    <source>
        <tissue evidence="17">Whole body</tissue>
    </source>
</reference>
<dbReference type="FunFam" id="3.30.160.60:FF:002716">
    <property type="entry name" value="Zinc finger protein 212"/>
    <property type="match status" value="1"/>
</dbReference>
<keyword evidence="18" id="KW-1185">Reference proteome</keyword>
<dbReference type="GO" id="GO:0005634">
    <property type="term" value="C:nucleus"/>
    <property type="evidence" value="ECO:0007669"/>
    <property type="project" value="UniProtKB-SubCell"/>
</dbReference>
<feature type="binding site" evidence="13">
    <location>
        <position position="12"/>
    </location>
    <ligand>
        <name>Zn(2+)</name>
        <dbReference type="ChEBI" id="CHEBI:29105"/>
    </ligand>
</feature>
<feature type="compositionally biased region" description="Polar residues" evidence="14">
    <location>
        <begin position="150"/>
        <end position="165"/>
    </location>
</feature>
<comment type="similarity">
    <text evidence="3">Belongs to the krueppel C2H2-type zinc-finger protein family.</text>
</comment>
<feature type="domain" description="C2H2-type" evidence="15">
    <location>
        <begin position="397"/>
        <end position="424"/>
    </location>
</feature>
<accession>A0A2J7QI78</accession>
<dbReference type="Pfam" id="PF07776">
    <property type="entry name" value="zf-AD"/>
    <property type="match status" value="1"/>
</dbReference>
<name>A0A2J7QI78_9NEOP</name>
<dbReference type="PROSITE" id="PS50157">
    <property type="entry name" value="ZINC_FINGER_C2H2_2"/>
    <property type="match status" value="6"/>
</dbReference>
<dbReference type="InterPro" id="IPR013087">
    <property type="entry name" value="Znf_C2H2_type"/>
</dbReference>
<evidence type="ECO:0000256" key="2">
    <source>
        <dbReference type="ARBA" id="ARBA00004123"/>
    </source>
</evidence>
<feature type="domain" description="C2H2-type" evidence="15">
    <location>
        <begin position="369"/>
        <end position="396"/>
    </location>
</feature>
<evidence type="ECO:0000256" key="11">
    <source>
        <dbReference type="ARBA" id="ARBA00023242"/>
    </source>
</evidence>
<keyword evidence="10" id="KW-0804">Transcription</keyword>
<dbReference type="Pfam" id="PF00096">
    <property type="entry name" value="zf-C2H2"/>
    <property type="match status" value="6"/>
</dbReference>
<evidence type="ECO:0000313" key="18">
    <source>
        <dbReference type="Proteomes" id="UP000235965"/>
    </source>
</evidence>
<dbReference type="PROSITE" id="PS00028">
    <property type="entry name" value="ZINC_FINGER_C2H2_1"/>
    <property type="match status" value="6"/>
</dbReference>
<evidence type="ECO:0000256" key="6">
    <source>
        <dbReference type="ARBA" id="ARBA00022771"/>
    </source>
</evidence>
<evidence type="ECO:0000256" key="4">
    <source>
        <dbReference type="ARBA" id="ARBA00022723"/>
    </source>
</evidence>
<feature type="domain" description="ZAD" evidence="16">
    <location>
        <begin position="7"/>
        <end position="84"/>
    </location>
</feature>
<dbReference type="OrthoDB" id="6077919at2759"/>
<sequence length="462" mass="52319">MALNCNSICRLCMGRNDSLLPLFSDRKGEVISLTAKIMNFVPSVKLLSGDGLPAQVCRRCVRLVNMSYKFKQQCESSDTALRQYLRSQPYTGNSDEILHSVFQTDNNEECWKVEIVKNEVLEEDVSLGEPAGHSDSSDDQRFPEEGGNGDQNELKTSQAGPSTVENEGYSKKLKKANIISRKDVKEKKTGKKWESCDFFNNGSDVKAENDKTNESEEFASVTHPGTSDNDELINDVKIEPFIKLEVKVPKVKEKKSFLCHDCGKNFARKQHLLLHLRTHTGEKPFSCKVCGESFGMSSNLNKHSRIHTGERPFLCTMCGKCFGRSDTLTKHMRCHTGEKPFHCNMCGNNFGRSSTLINHRRTHFGEKPYLCTECGRRFVQSYDLTKHMRAHTGEKPYRCTVCHMSFGQKHSLNKHMRSHTGEIPFAPIEFQRTMPYVHYRPAVADLSMERNTVLTGGGPQIQ</sequence>
<evidence type="ECO:0000256" key="14">
    <source>
        <dbReference type="SAM" id="MobiDB-lite"/>
    </source>
</evidence>
<dbReference type="GO" id="GO:0000981">
    <property type="term" value="F:DNA-binding transcription factor activity, RNA polymerase II-specific"/>
    <property type="evidence" value="ECO:0007669"/>
    <property type="project" value="TreeGrafter"/>
</dbReference>
<feature type="compositionally biased region" description="Basic and acidic residues" evidence="14">
    <location>
        <begin position="135"/>
        <end position="144"/>
    </location>
</feature>
<dbReference type="SMART" id="SM00355">
    <property type="entry name" value="ZnF_C2H2"/>
    <property type="match status" value="6"/>
</dbReference>
<proteinExistence type="inferred from homology"/>
<dbReference type="SMART" id="SM00868">
    <property type="entry name" value="zf-AD"/>
    <property type="match status" value="1"/>
</dbReference>
<evidence type="ECO:0000313" key="17">
    <source>
        <dbReference type="EMBL" id="PNF28288.1"/>
    </source>
</evidence>
<feature type="domain" description="C2H2-type" evidence="15">
    <location>
        <begin position="285"/>
        <end position="312"/>
    </location>
</feature>
<dbReference type="STRING" id="105785.A0A2J7QI78"/>
<dbReference type="InterPro" id="IPR036236">
    <property type="entry name" value="Znf_C2H2_sf"/>
</dbReference>
<dbReference type="FunFam" id="3.30.160.60:FF:002343">
    <property type="entry name" value="Zinc finger protein 33A"/>
    <property type="match status" value="1"/>
</dbReference>
<feature type="domain" description="C2H2-type" evidence="15">
    <location>
        <begin position="341"/>
        <end position="368"/>
    </location>
</feature>
<evidence type="ECO:0000256" key="7">
    <source>
        <dbReference type="ARBA" id="ARBA00022833"/>
    </source>
</evidence>
<dbReference type="SUPFAM" id="SSF57716">
    <property type="entry name" value="Glucocorticoid receptor-like (DNA-binding domain)"/>
    <property type="match status" value="1"/>
</dbReference>
<feature type="domain" description="C2H2-type" evidence="15">
    <location>
        <begin position="257"/>
        <end position="284"/>
    </location>
</feature>
<protein>
    <submittedName>
        <fullName evidence="17">Uncharacterized protein</fullName>
    </submittedName>
</protein>
<dbReference type="GO" id="GO:0008270">
    <property type="term" value="F:zinc ion binding"/>
    <property type="evidence" value="ECO:0007669"/>
    <property type="project" value="UniProtKB-UniRule"/>
</dbReference>
<evidence type="ECO:0000256" key="9">
    <source>
        <dbReference type="ARBA" id="ARBA00023125"/>
    </source>
</evidence>
<dbReference type="FunCoup" id="A0A2J7QI78">
    <property type="interactions" value="182"/>
</dbReference>
<dbReference type="Gene3D" id="3.40.1800.20">
    <property type="match status" value="1"/>
</dbReference>
<dbReference type="PANTHER" id="PTHR23226:SF416">
    <property type="entry name" value="FI01424P"/>
    <property type="match status" value="1"/>
</dbReference>
<feature type="binding site" evidence="13">
    <location>
        <position position="60"/>
    </location>
    <ligand>
        <name>Zn(2+)</name>
        <dbReference type="ChEBI" id="CHEBI:29105"/>
    </ligand>
</feature>
<comment type="function">
    <text evidence="1">May be involved in transcriptional regulation.</text>
</comment>
<evidence type="ECO:0000256" key="13">
    <source>
        <dbReference type="PROSITE-ProRule" id="PRU01263"/>
    </source>
</evidence>
<gene>
    <name evidence="17" type="ORF">B7P43_G05708</name>
</gene>
<dbReference type="FunFam" id="3.30.160.60:FF:000966">
    <property type="entry name" value="ZFP90 zinc finger protein"/>
    <property type="match status" value="1"/>
</dbReference>
<dbReference type="GO" id="GO:0000978">
    <property type="term" value="F:RNA polymerase II cis-regulatory region sequence-specific DNA binding"/>
    <property type="evidence" value="ECO:0007669"/>
    <property type="project" value="TreeGrafter"/>
</dbReference>
<evidence type="ECO:0000256" key="8">
    <source>
        <dbReference type="ARBA" id="ARBA00023015"/>
    </source>
</evidence>
<dbReference type="InterPro" id="IPR012934">
    <property type="entry name" value="Znf_AD"/>
</dbReference>
<organism evidence="17 18">
    <name type="scientific">Cryptotermes secundus</name>
    <dbReference type="NCBI Taxonomy" id="105785"/>
    <lineage>
        <taxon>Eukaryota</taxon>
        <taxon>Metazoa</taxon>
        <taxon>Ecdysozoa</taxon>
        <taxon>Arthropoda</taxon>
        <taxon>Hexapoda</taxon>
        <taxon>Insecta</taxon>
        <taxon>Pterygota</taxon>
        <taxon>Neoptera</taxon>
        <taxon>Polyneoptera</taxon>
        <taxon>Dictyoptera</taxon>
        <taxon>Blattodea</taxon>
        <taxon>Blattoidea</taxon>
        <taxon>Termitoidae</taxon>
        <taxon>Kalotermitidae</taxon>
        <taxon>Cryptotermitinae</taxon>
        <taxon>Cryptotermes</taxon>
    </lineage>
</organism>
<dbReference type="InParanoid" id="A0A2J7QI78"/>
<dbReference type="Gene3D" id="3.30.160.60">
    <property type="entry name" value="Classic Zinc Finger"/>
    <property type="match status" value="6"/>
</dbReference>
<feature type="region of interest" description="Disordered" evidence="14">
    <location>
        <begin position="207"/>
        <end position="227"/>
    </location>
</feature>
<keyword evidence="4 13" id="KW-0479">Metal-binding</keyword>
<evidence type="ECO:0000256" key="3">
    <source>
        <dbReference type="ARBA" id="ARBA00006991"/>
    </source>
</evidence>
<keyword evidence="6 12" id="KW-0863">Zinc-finger</keyword>
<feature type="region of interest" description="Disordered" evidence="14">
    <location>
        <begin position="126"/>
        <end position="169"/>
    </location>
</feature>
<keyword evidence="7 13" id="KW-0862">Zinc</keyword>
<dbReference type="SUPFAM" id="SSF57667">
    <property type="entry name" value="beta-beta-alpha zinc fingers"/>
    <property type="match status" value="3"/>
</dbReference>
<feature type="domain" description="C2H2-type" evidence="15">
    <location>
        <begin position="313"/>
        <end position="340"/>
    </location>
</feature>
<dbReference type="FunFam" id="3.30.160.60:FF:000557">
    <property type="entry name" value="zinc finger and SCAN domain-containing protein 29"/>
    <property type="match status" value="1"/>
</dbReference>
<dbReference type="PROSITE" id="PS51915">
    <property type="entry name" value="ZAD"/>
    <property type="match status" value="1"/>
</dbReference>
<evidence type="ECO:0000256" key="5">
    <source>
        <dbReference type="ARBA" id="ARBA00022737"/>
    </source>
</evidence>
<keyword evidence="8" id="KW-0805">Transcription regulation</keyword>